<dbReference type="Gene3D" id="1.10.4190.10">
    <property type="entry name" value="Urease accessory protein UreF"/>
    <property type="match status" value="1"/>
</dbReference>
<proteinExistence type="inferred from homology"/>
<dbReference type="Pfam" id="PF01730">
    <property type="entry name" value="UreF"/>
    <property type="match status" value="1"/>
</dbReference>
<dbReference type="GO" id="GO:0016151">
    <property type="term" value="F:nickel cation binding"/>
    <property type="evidence" value="ECO:0007669"/>
    <property type="project" value="UniProtKB-UniRule"/>
</dbReference>
<dbReference type="PIRSF" id="PIRSF009467">
    <property type="entry name" value="Ureas_acces_UreF"/>
    <property type="match status" value="1"/>
</dbReference>
<accession>A0A366HHE1</accession>
<comment type="subunit">
    <text evidence="3">UreD, UreF and UreG form a complex that acts as a GTP-hydrolysis-dependent molecular chaperone, activating the urease apoprotein by helping to assemble the nickel containing metallocenter of UreC. The UreE protein probably delivers the nickel.</text>
</comment>
<reference evidence="4 5" key="1">
    <citation type="submission" date="2018-06" db="EMBL/GenBank/DDBJ databases">
        <title>Genomic Encyclopedia of Type Strains, Phase IV (KMG-IV): sequencing the most valuable type-strain genomes for metagenomic binning, comparative biology and taxonomic classification.</title>
        <authorList>
            <person name="Goeker M."/>
        </authorList>
    </citation>
    <scope>NUCLEOTIDE SEQUENCE [LARGE SCALE GENOMIC DNA]</scope>
    <source>
        <strain evidence="4 5">DSM 25520</strain>
    </source>
</reference>
<comment type="similarity">
    <text evidence="3">Belongs to the UreF family.</text>
</comment>
<dbReference type="PANTHER" id="PTHR33620">
    <property type="entry name" value="UREASE ACCESSORY PROTEIN F"/>
    <property type="match status" value="1"/>
</dbReference>
<comment type="function">
    <text evidence="3">Required for maturation of urease via the functional incorporation of the urease nickel metallocenter.</text>
</comment>
<protein>
    <recommendedName>
        <fullName evidence="3">Urease accessory protein UreF</fullName>
    </recommendedName>
</protein>
<evidence type="ECO:0000313" key="5">
    <source>
        <dbReference type="Proteomes" id="UP000253628"/>
    </source>
</evidence>
<dbReference type="RefSeq" id="WP_113932207.1">
    <property type="nucleotide sequence ID" value="NZ_JACCEU010000002.1"/>
</dbReference>
<evidence type="ECO:0000313" key="4">
    <source>
        <dbReference type="EMBL" id="RBP41979.1"/>
    </source>
</evidence>
<evidence type="ECO:0000256" key="1">
    <source>
        <dbReference type="ARBA" id="ARBA00022988"/>
    </source>
</evidence>
<evidence type="ECO:0000256" key="3">
    <source>
        <dbReference type="HAMAP-Rule" id="MF_01385"/>
    </source>
</evidence>
<comment type="caution">
    <text evidence="4">The sequence shown here is derived from an EMBL/GenBank/DDBJ whole genome shotgun (WGS) entry which is preliminary data.</text>
</comment>
<dbReference type="OrthoDB" id="9798772at2"/>
<dbReference type="Proteomes" id="UP000253628">
    <property type="component" value="Unassembled WGS sequence"/>
</dbReference>
<dbReference type="AlphaFoldDB" id="A0A366HHE1"/>
<name>A0A366HHE1_9BURK</name>
<keyword evidence="2 3" id="KW-0143">Chaperone</keyword>
<organism evidence="4 5">
    <name type="scientific">Eoetvoesiella caeni</name>
    <dbReference type="NCBI Taxonomy" id="645616"/>
    <lineage>
        <taxon>Bacteria</taxon>
        <taxon>Pseudomonadati</taxon>
        <taxon>Pseudomonadota</taxon>
        <taxon>Betaproteobacteria</taxon>
        <taxon>Burkholderiales</taxon>
        <taxon>Alcaligenaceae</taxon>
        <taxon>Eoetvoesiella</taxon>
    </lineage>
</organism>
<sequence length="229" mass="25443">MDNQRLTAILQLASPTLPIGGFSYSQAFEAAVEHRIVVDEAGALGWIADQLQIVIAQCEAPIWLLLFDAWAGKEHTEALAWNQWFLASRETREARLETEQMGWSLAKLASDLQWGDEGTRTLLSSASSITLPYAHAFCAHVLQMDKLDGLTAYLFTWLENQVMAAIKAVPLGQVAGQRILNKARQLIPDIVLQATDRALATPPRLATLAPQFSILSSRHETQYSRLFRS</sequence>
<dbReference type="PANTHER" id="PTHR33620:SF1">
    <property type="entry name" value="UREASE ACCESSORY PROTEIN F"/>
    <property type="match status" value="1"/>
</dbReference>
<dbReference type="InterPro" id="IPR002639">
    <property type="entry name" value="UreF"/>
</dbReference>
<keyword evidence="5" id="KW-1185">Reference proteome</keyword>
<dbReference type="EMBL" id="QNRQ01000002">
    <property type="protein sequence ID" value="RBP41979.1"/>
    <property type="molecule type" value="Genomic_DNA"/>
</dbReference>
<gene>
    <name evidence="3" type="primary">ureF</name>
    <name evidence="4" type="ORF">DFR37_102363</name>
</gene>
<dbReference type="HAMAP" id="MF_01385">
    <property type="entry name" value="UreF"/>
    <property type="match status" value="1"/>
</dbReference>
<evidence type="ECO:0000256" key="2">
    <source>
        <dbReference type="ARBA" id="ARBA00023186"/>
    </source>
</evidence>
<dbReference type="InterPro" id="IPR038277">
    <property type="entry name" value="UreF_sf"/>
</dbReference>
<keyword evidence="3" id="KW-0963">Cytoplasm</keyword>
<comment type="subcellular location">
    <subcellularLocation>
        <location evidence="3">Cytoplasm</location>
    </subcellularLocation>
</comment>
<keyword evidence="1 3" id="KW-0996">Nickel insertion</keyword>
<dbReference type="GO" id="GO:0005737">
    <property type="term" value="C:cytoplasm"/>
    <property type="evidence" value="ECO:0007669"/>
    <property type="project" value="UniProtKB-SubCell"/>
</dbReference>